<dbReference type="InterPro" id="IPR002110">
    <property type="entry name" value="Ankyrin_rpt"/>
</dbReference>
<dbReference type="Gene3D" id="1.25.40.20">
    <property type="entry name" value="Ankyrin repeat-containing domain"/>
    <property type="match status" value="2"/>
</dbReference>
<protein>
    <submittedName>
        <fullName evidence="4">Ankyrin repeat domain-containing protein</fullName>
    </submittedName>
</protein>
<evidence type="ECO:0000256" key="3">
    <source>
        <dbReference type="PROSITE-ProRule" id="PRU00023"/>
    </source>
</evidence>
<accession>A0ABY3WP98</accession>
<dbReference type="InterPro" id="IPR036770">
    <property type="entry name" value="Ankyrin_rpt-contain_sf"/>
</dbReference>
<dbReference type="SUPFAM" id="SSF48403">
    <property type="entry name" value="Ankyrin repeat"/>
    <property type="match status" value="1"/>
</dbReference>
<dbReference type="SUPFAM" id="SSF48371">
    <property type="entry name" value="ARM repeat"/>
    <property type="match status" value="1"/>
</dbReference>
<dbReference type="RefSeq" id="WP_242334133.1">
    <property type="nucleotide sequence ID" value="NZ_CP071872.1"/>
</dbReference>
<dbReference type="InterPro" id="IPR016024">
    <property type="entry name" value="ARM-type_fold"/>
</dbReference>
<keyword evidence="5" id="KW-1185">Reference proteome</keyword>
<evidence type="ECO:0000313" key="5">
    <source>
        <dbReference type="Proteomes" id="UP000828924"/>
    </source>
</evidence>
<dbReference type="Proteomes" id="UP000828924">
    <property type="component" value="Chromosome"/>
</dbReference>
<feature type="repeat" description="ANK" evidence="3">
    <location>
        <begin position="47"/>
        <end position="79"/>
    </location>
</feature>
<dbReference type="Pfam" id="PF12796">
    <property type="entry name" value="Ank_2"/>
    <property type="match status" value="1"/>
</dbReference>
<evidence type="ECO:0000313" key="4">
    <source>
        <dbReference type="EMBL" id="UNM14459.1"/>
    </source>
</evidence>
<name>A0ABY3WP98_9ACTN</name>
<reference evidence="4 5" key="1">
    <citation type="submission" date="2021-03" db="EMBL/GenBank/DDBJ databases">
        <title>Complete genome of Streptomyces formicae strain 1H-GS9 (DSM 100524).</title>
        <authorList>
            <person name="Atanasov K.E."/>
            <person name="Altabella T."/>
            <person name="Ferrer A."/>
        </authorList>
    </citation>
    <scope>NUCLEOTIDE SEQUENCE [LARGE SCALE GENOMIC DNA]</scope>
    <source>
        <strain evidence="4 5">1H-GS9</strain>
    </source>
</reference>
<dbReference type="Pfam" id="PF00023">
    <property type="entry name" value="Ank"/>
    <property type="match status" value="1"/>
</dbReference>
<dbReference type="PROSITE" id="PS50088">
    <property type="entry name" value="ANK_REPEAT"/>
    <property type="match status" value="3"/>
</dbReference>
<dbReference type="SMART" id="SM00248">
    <property type="entry name" value="ANK"/>
    <property type="match status" value="4"/>
</dbReference>
<keyword evidence="2 3" id="KW-0040">ANK repeat</keyword>
<dbReference type="PROSITE" id="PS50297">
    <property type="entry name" value="ANK_REP_REGION"/>
    <property type="match status" value="3"/>
</dbReference>
<dbReference type="Gene3D" id="1.25.10.10">
    <property type="entry name" value="Leucine-rich Repeat Variant"/>
    <property type="match status" value="1"/>
</dbReference>
<gene>
    <name evidence="4" type="ORF">J4032_26005</name>
</gene>
<keyword evidence="1" id="KW-0677">Repeat</keyword>
<dbReference type="InterPro" id="IPR011989">
    <property type="entry name" value="ARM-like"/>
</dbReference>
<dbReference type="EMBL" id="CP071872">
    <property type="protein sequence ID" value="UNM14459.1"/>
    <property type="molecule type" value="Genomic_DNA"/>
</dbReference>
<evidence type="ECO:0000256" key="1">
    <source>
        <dbReference type="ARBA" id="ARBA00022737"/>
    </source>
</evidence>
<evidence type="ECO:0000256" key="2">
    <source>
        <dbReference type="ARBA" id="ARBA00023043"/>
    </source>
</evidence>
<organism evidence="4 5">
    <name type="scientific">Streptomyces formicae</name>
    <dbReference type="NCBI Taxonomy" id="1616117"/>
    <lineage>
        <taxon>Bacteria</taxon>
        <taxon>Bacillati</taxon>
        <taxon>Actinomycetota</taxon>
        <taxon>Actinomycetes</taxon>
        <taxon>Kitasatosporales</taxon>
        <taxon>Streptomycetaceae</taxon>
        <taxon>Streptomyces</taxon>
    </lineage>
</organism>
<dbReference type="PANTHER" id="PTHR24171">
    <property type="entry name" value="ANKYRIN REPEAT DOMAIN-CONTAINING PROTEIN 39-RELATED"/>
    <property type="match status" value="1"/>
</dbReference>
<sequence length="516" mass="53989">MRTEDSEVVGLDTDLAGRLFEALYGDDDDAVVRALRAGAPAEATDEDGQTALYTAAARDRPGMVRLLLAAGADPDRASGADGAELPLCGTAVWGHTEAMRALLAAAARVDLAEEPGVRALTWACREGRAEVVELLLAAGADPDLPGPDGQPPLLTATRRGSPSCVRALLRRGADATAEALAEARRWAGTDVAAELRRGLAEVYEVAESQVEIRRVEEDGGETVIAEVVRGGRHVAGNEQQTGHAAIATLLEDALGMRTPAEELAGRAMRRGVPDMDEWTEAVAVLQRRGDEETFRAAAGWAGTGDALRQTFAADVLAGLGHADGDGVGAGSGVGRGVAARVVPLLRELARESDEPEVIRAAVTGLGRQGDPAGVTEVLRHAGHPDPEVRFGVAVALHGLVPGDHTGAVEAVLGLTRDGDDGVRDWATAALADVEADGPEIRDALAARLTDPVPDIEAEAARGLAMRQDGRAVEALARILADEDPQGYAYSTAEQAVEYVTDERVRLRLEATLPRAR</sequence>
<dbReference type="Pfam" id="PF13646">
    <property type="entry name" value="HEAT_2"/>
    <property type="match status" value="1"/>
</dbReference>
<feature type="repeat" description="ANK" evidence="3">
    <location>
        <begin position="115"/>
        <end position="147"/>
    </location>
</feature>
<proteinExistence type="predicted"/>
<feature type="repeat" description="ANK" evidence="3">
    <location>
        <begin position="148"/>
        <end position="180"/>
    </location>
</feature>